<evidence type="ECO:0000313" key="2">
    <source>
        <dbReference type="Proteomes" id="UP000190848"/>
    </source>
</evidence>
<geneLocation type="plasmid" evidence="1 2">
    <name>unnamed</name>
</geneLocation>
<proteinExistence type="predicted"/>
<name>A0AAU8V0J7_9FLAO</name>
<reference evidence="1 2" key="1">
    <citation type="submission" date="2016-07" db="EMBL/GenBank/DDBJ databases">
        <title>Revisiting the taxonomy of the Elizabethkingia Genus using Whole-Genome Sequencing, Optical Mapping, and MALDI-TOF, along with proposal of three novel Elizabethkingia species: Elizabethkingia bruuniana sp. nov., Elizabethkingia ursingii sp. nov., and Elizabethkingia occulta sp. nov.</title>
        <authorList>
            <person name="Nicholson A.C."/>
        </authorList>
    </citation>
    <scope>NUCLEOTIDE SEQUENCE [LARGE SCALE GENOMIC DNA]</scope>
    <source>
        <strain evidence="1 2">F3201</strain>
        <plasmid evidence="1 2">unnamed</plasmid>
    </source>
</reference>
<accession>A0AAU8V0J7</accession>
<evidence type="ECO:0000313" key="1">
    <source>
        <dbReference type="EMBL" id="AQX03696.1"/>
    </source>
</evidence>
<dbReference type="Proteomes" id="UP000190848">
    <property type="component" value="Plasmid unnamed"/>
</dbReference>
<sequence length="253" mass="29645">MGQLAQKTRDLISEASRQQKFFDITEKTNTQHKEISIKSYRSYQLPEEPRFPISKQSKTLKFIIMNTIDKRQLTIDSYTKEATNINNFTYLDSTIITFEKDTYYYSLIFTGRKTKPTYFNRATAEDIREVGINNIKKIILDKYEKNLSFIESKKAISDTIQKGTILYSDWGYEQTNINFYLVLERKNSKLILQEIGQTRTYERQDSGTCIANPEIKKGEPFERRLTKYASININEVQTATIYNGKPLNWSSSY</sequence>
<dbReference type="EMBL" id="CP016375">
    <property type="protein sequence ID" value="AQX03696.1"/>
    <property type="molecule type" value="Genomic_DNA"/>
</dbReference>
<gene>
    <name evidence="1" type="ORF">BBD32_19320</name>
</gene>
<organism evidence="1 2">
    <name type="scientific">Elizabethkingia anophelis</name>
    <dbReference type="NCBI Taxonomy" id="1117645"/>
    <lineage>
        <taxon>Bacteria</taxon>
        <taxon>Pseudomonadati</taxon>
        <taxon>Bacteroidota</taxon>
        <taxon>Flavobacteriia</taxon>
        <taxon>Flavobacteriales</taxon>
        <taxon>Weeksellaceae</taxon>
        <taxon>Elizabethkingia</taxon>
    </lineage>
</organism>
<keyword evidence="1" id="KW-0614">Plasmid</keyword>
<protein>
    <submittedName>
        <fullName evidence="1">Uncharacterized protein</fullName>
    </submittedName>
</protein>
<dbReference type="AlphaFoldDB" id="A0AAU8V0J7"/>